<keyword evidence="1" id="KW-0472">Membrane</keyword>
<feature type="transmembrane region" description="Helical" evidence="1">
    <location>
        <begin position="471"/>
        <end position="496"/>
    </location>
</feature>
<dbReference type="AlphaFoldDB" id="A0A8H4X8X8"/>
<feature type="transmembrane region" description="Helical" evidence="1">
    <location>
        <begin position="190"/>
        <end position="211"/>
    </location>
</feature>
<organism evidence="2 3">
    <name type="scientific">Fusarium sarcochroum</name>
    <dbReference type="NCBI Taxonomy" id="1208366"/>
    <lineage>
        <taxon>Eukaryota</taxon>
        <taxon>Fungi</taxon>
        <taxon>Dikarya</taxon>
        <taxon>Ascomycota</taxon>
        <taxon>Pezizomycotina</taxon>
        <taxon>Sordariomycetes</taxon>
        <taxon>Hypocreomycetidae</taxon>
        <taxon>Hypocreales</taxon>
        <taxon>Nectriaceae</taxon>
        <taxon>Fusarium</taxon>
        <taxon>Fusarium lateritium species complex</taxon>
    </lineage>
</organism>
<evidence type="ECO:0000313" key="2">
    <source>
        <dbReference type="EMBL" id="KAF4965389.1"/>
    </source>
</evidence>
<reference evidence="2" key="1">
    <citation type="journal article" date="2020" name="BMC Genomics">
        <title>Correction to: Identification and distribution of gene clusters required for synthesis of sphingolipid metabolism inhibitors in diverse species of the filamentous fungus Fusarium.</title>
        <authorList>
            <person name="Kim H.S."/>
            <person name="Lohmar J.M."/>
            <person name="Busman M."/>
            <person name="Brown D.W."/>
            <person name="Naumann T.A."/>
            <person name="Divon H.H."/>
            <person name="Lysoe E."/>
            <person name="Uhlig S."/>
            <person name="Proctor R.H."/>
        </authorList>
    </citation>
    <scope>NUCLEOTIDE SEQUENCE</scope>
    <source>
        <strain evidence="2">NRRL 20472</strain>
    </source>
</reference>
<dbReference type="Proteomes" id="UP000622797">
    <property type="component" value="Unassembled WGS sequence"/>
</dbReference>
<proteinExistence type="predicted"/>
<feature type="transmembrane region" description="Helical" evidence="1">
    <location>
        <begin position="605"/>
        <end position="626"/>
    </location>
</feature>
<gene>
    <name evidence="2" type="ORF">FSARC_6803</name>
</gene>
<feature type="transmembrane region" description="Helical" evidence="1">
    <location>
        <begin position="269"/>
        <end position="287"/>
    </location>
</feature>
<feature type="transmembrane region" description="Helical" evidence="1">
    <location>
        <begin position="332"/>
        <end position="350"/>
    </location>
</feature>
<accession>A0A8H4X8X8</accession>
<feature type="transmembrane region" description="Helical" evidence="1">
    <location>
        <begin position="419"/>
        <end position="437"/>
    </location>
</feature>
<sequence length="661" mass="73563">MTIREFNFTDGYPGDLNPFPHFHLPAKWQAWEAAWFWRIAPIVNNPGIPARIMNNGCIIEDNEPNCQKACGDATAMFDTPETLWNCLTIATVAMMATDKDAPDTVSDESVKKLRKDFKVGPLDEFHNLNTFRKYSKCALQSCSDSKFGGCPPKLWNYQCASVTHETILDLGSIMSRNYCLKADPGIDYDIAGPGIIVAYFIQFAIVLLFALSYKVTKTWIRNVTLISLLPLEGSTEAIERAVRCQKNFSRSSFGAAVGSTLIDLQEAQAVFLATISIATIVTFSGSGTTGLGNISSLLSWLTNNLTLRGMVSAGMYPLLLVQLILHKTGKRWWYTLFLVVANWILVLVIVQQQAVADDSLLEHLRGTAGLANCGMLLGPRTFCQTFKRPAKETSASDEDLYHLDHNAESFFKFHSRIQAPIHVVMVFLILDWVINAVKVHFFERENWVSQKAKGWSSHSSSRLQSFFRQTYVLVLIEALWVLMEVITIAMGIIGVYEFAAFMDPLSGGKRGKESAIAISKWGFGQLIAVCVWFPVVLKFTCLIIDGVLPGLRKRMGGNIEVAYREERDQGDNNVEFDNLIPSRLVARSPTGEMERSRDGRDSAEAPVKAVVVGPIILYVMIMMGTLDVDSAGMSGASTKELNISKWCWLRGAFGKMLGDRY</sequence>
<dbReference type="OrthoDB" id="4582561at2759"/>
<evidence type="ECO:0000256" key="1">
    <source>
        <dbReference type="SAM" id="Phobius"/>
    </source>
</evidence>
<protein>
    <submittedName>
        <fullName evidence="2">Uncharacterized protein</fullName>
    </submittedName>
</protein>
<reference evidence="2" key="2">
    <citation type="submission" date="2020-05" db="EMBL/GenBank/DDBJ databases">
        <authorList>
            <person name="Kim H.-S."/>
            <person name="Proctor R.H."/>
            <person name="Brown D.W."/>
        </authorList>
    </citation>
    <scope>NUCLEOTIDE SEQUENCE</scope>
    <source>
        <strain evidence="2">NRRL 20472</strain>
    </source>
</reference>
<name>A0A8H4X8X8_9HYPO</name>
<evidence type="ECO:0000313" key="3">
    <source>
        <dbReference type="Proteomes" id="UP000622797"/>
    </source>
</evidence>
<keyword evidence="1" id="KW-0812">Transmembrane</keyword>
<comment type="caution">
    <text evidence="2">The sequence shown here is derived from an EMBL/GenBank/DDBJ whole genome shotgun (WGS) entry which is preliminary data.</text>
</comment>
<feature type="transmembrane region" description="Helical" evidence="1">
    <location>
        <begin position="307"/>
        <end position="325"/>
    </location>
</feature>
<keyword evidence="1" id="KW-1133">Transmembrane helix</keyword>
<keyword evidence="3" id="KW-1185">Reference proteome</keyword>
<dbReference type="EMBL" id="JABEXW010000353">
    <property type="protein sequence ID" value="KAF4965389.1"/>
    <property type="molecule type" value="Genomic_DNA"/>
</dbReference>
<feature type="transmembrane region" description="Helical" evidence="1">
    <location>
        <begin position="526"/>
        <end position="548"/>
    </location>
</feature>